<reference evidence="1 2" key="1">
    <citation type="journal article" date="2016" name="Proc. Natl. Acad. Sci. U.S.A.">
        <title>Comparative genomics of biotechnologically important yeasts.</title>
        <authorList>
            <person name="Riley R."/>
            <person name="Haridas S."/>
            <person name="Wolfe K.H."/>
            <person name="Lopes M.R."/>
            <person name="Hittinger C.T."/>
            <person name="Goeker M."/>
            <person name="Salamov A.A."/>
            <person name="Wisecaver J.H."/>
            <person name="Long T.M."/>
            <person name="Calvey C.H."/>
            <person name="Aerts A.L."/>
            <person name="Barry K.W."/>
            <person name="Choi C."/>
            <person name="Clum A."/>
            <person name="Coughlan A.Y."/>
            <person name="Deshpande S."/>
            <person name="Douglass A.P."/>
            <person name="Hanson S.J."/>
            <person name="Klenk H.-P."/>
            <person name="LaButti K.M."/>
            <person name="Lapidus A."/>
            <person name="Lindquist E.A."/>
            <person name="Lipzen A.M."/>
            <person name="Meier-Kolthoff J.P."/>
            <person name="Ohm R.A."/>
            <person name="Otillar R.P."/>
            <person name="Pangilinan J.L."/>
            <person name="Peng Y."/>
            <person name="Rokas A."/>
            <person name="Rosa C.A."/>
            <person name="Scheuner C."/>
            <person name="Sibirny A.A."/>
            <person name="Slot J.C."/>
            <person name="Stielow J.B."/>
            <person name="Sun H."/>
            <person name="Kurtzman C.P."/>
            <person name="Blackwell M."/>
            <person name="Grigoriev I.V."/>
            <person name="Jeffries T.W."/>
        </authorList>
    </citation>
    <scope>NUCLEOTIDE SEQUENCE [LARGE SCALE GENOMIC DNA]</scope>
    <source>
        <strain evidence="1 2">NRRL Y-11557</strain>
    </source>
</reference>
<sequence>MAQSAAEPVQWYVSQGYYGPNCYRRHKWTGELNEAFIEVWQAGSNPVRYELIQNGYSCNDLPTTLGLTISDLFPGYVWEAANIPECDIPFDGAQFVGKLMTAIRKTADGKFFNFIKQEH</sequence>
<protein>
    <submittedName>
        <fullName evidence="1">Uncharacterized protein</fullName>
    </submittedName>
</protein>
<accession>A0A1E3Q6E7</accession>
<proteinExistence type="predicted"/>
<gene>
    <name evidence="1" type="ORF">LIPSTDRAFT_3563</name>
</gene>
<dbReference type="OrthoDB" id="10441127at2759"/>
<dbReference type="AlphaFoldDB" id="A0A1E3Q6E7"/>
<evidence type="ECO:0000313" key="2">
    <source>
        <dbReference type="Proteomes" id="UP000094385"/>
    </source>
</evidence>
<keyword evidence="2" id="KW-1185">Reference proteome</keyword>
<dbReference type="Proteomes" id="UP000094385">
    <property type="component" value="Unassembled WGS sequence"/>
</dbReference>
<evidence type="ECO:0000313" key="1">
    <source>
        <dbReference type="EMBL" id="ODQ73231.1"/>
    </source>
</evidence>
<dbReference type="EMBL" id="KV454294">
    <property type="protein sequence ID" value="ODQ73231.1"/>
    <property type="molecule type" value="Genomic_DNA"/>
</dbReference>
<name>A0A1E3Q6E7_LIPST</name>
<organism evidence="1 2">
    <name type="scientific">Lipomyces starkeyi NRRL Y-11557</name>
    <dbReference type="NCBI Taxonomy" id="675824"/>
    <lineage>
        <taxon>Eukaryota</taxon>
        <taxon>Fungi</taxon>
        <taxon>Dikarya</taxon>
        <taxon>Ascomycota</taxon>
        <taxon>Saccharomycotina</taxon>
        <taxon>Lipomycetes</taxon>
        <taxon>Lipomycetales</taxon>
        <taxon>Lipomycetaceae</taxon>
        <taxon>Lipomyces</taxon>
    </lineage>
</organism>